<keyword evidence="1" id="KW-0812">Transmembrane</keyword>
<dbReference type="RefSeq" id="WP_041993241.1">
    <property type="nucleotide sequence ID" value="NZ_CDOD01000034.1"/>
</dbReference>
<feature type="transmembrane region" description="Helical" evidence="1">
    <location>
        <begin position="6"/>
        <end position="24"/>
    </location>
</feature>
<proteinExistence type="predicted"/>
<dbReference type="EMBL" id="CDOD01000034">
    <property type="protein sequence ID" value="CEN37604.1"/>
    <property type="molecule type" value="Genomic_DNA"/>
</dbReference>
<reference evidence="3" key="1">
    <citation type="submission" date="2015-01" db="EMBL/GenBank/DDBJ databases">
        <authorList>
            <person name="MANFREDI Pablo"/>
        </authorList>
    </citation>
    <scope>NUCLEOTIDE SEQUENCE [LARGE SCALE GENOMIC DNA]</scope>
    <source>
        <strain evidence="3">Ccyn2B</strain>
    </source>
</reference>
<evidence type="ECO:0000313" key="3">
    <source>
        <dbReference type="Proteomes" id="UP000038055"/>
    </source>
</evidence>
<accession>A0A0B7HFZ7</accession>
<sequence length="72" mass="8694">MKKNFFYIVAFILYLLFVFYLSLVKSEKIYDSNYYRLILDKVVNEFVEKLRNSIGYYDAFGGKRSITKGRRK</sequence>
<keyword evidence="3" id="KW-1185">Reference proteome</keyword>
<dbReference type="AlphaFoldDB" id="A0A0B7HFZ7"/>
<evidence type="ECO:0000256" key="1">
    <source>
        <dbReference type="SAM" id="Phobius"/>
    </source>
</evidence>
<name>A0A0B7HFZ7_9FLAO</name>
<evidence type="ECO:0000313" key="2">
    <source>
        <dbReference type="EMBL" id="CEN37604.1"/>
    </source>
</evidence>
<gene>
    <name evidence="2" type="ORF">CCYN2B_40149</name>
</gene>
<dbReference type="Proteomes" id="UP000038055">
    <property type="component" value="Unassembled WGS sequence"/>
</dbReference>
<keyword evidence="1" id="KW-1133">Transmembrane helix</keyword>
<protein>
    <submittedName>
        <fullName evidence="2">Uncharacterized protein</fullName>
    </submittedName>
</protein>
<organism evidence="2 3">
    <name type="scientific">Capnocytophaga cynodegmi</name>
    <dbReference type="NCBI Taxonomy" id="28189"/>
    <lineage>
        <taxon>Bacteria</taxon>
        <taxon>Pseudomonadati</taxon>
        <taxon>Bacteroidota</taxon>
        <taxon>Flavobacteriia</taxon>
        <taxon>Flavobacteriales</taxon>
        <taxon>Flavobacteriaceae</taxon>
        <taxon>Capnocytophaga</taxon>
    </lineage>
</organism>
<keyword evidence="1" id="KW-0472">Membrane</keyword>